<dbReference type="CDD" id="cd12913">
    <property type="entry name" value="PDC1_MCP_like"/>
    <property type="match status" value="1"/>
</dbReference>
<reference evidence="1 2" key="1">
    <citation type="submission" date="2015-05" db="EMBL/GenBank/DDBJ databases">
        <title>Genome sequences of Pluralibacter gergoviae.</title>
        <authorList>
            <person name="Greninger A.L."/>
            <person name="Miller S."/>
        </authorList>
    </citation>
    <scope>NUCLEOTIDE SEQUENCE [LARGE SCALE GENOMIC DNA]</scope>
    <source>
        <strain evidence="1 2">JS81F13</strain>
    </source>
</reference>
<dbReference type="EMBL" id="LDZF01000020">
    <property type="protein sequence ID" value="KMK12227.1"/>
    <property type="molecule type" value="Genomic_DNA"/>
</dbReference>
<protein>
    <recommendedName>
        <fullName evidence="3">Cache domain-containing protein</fullName>
    </recommendedName>
</protein>
<proteinExistence type="predicted"/>
<evidence type="ECO:0000313" key="1">
    <source>
        <dbReference type="EMBL" id="KMK12227.1"/>
    </source>
</evidence>
<dbReference type="PATRIC" id="fig|61647.15.peg.2078"/>
<sequence length="226" mass="25171">MSSPDAIRAIISKIEDITRTIVNATVLLAQEIEQTAAGQAECAPDMFLQSAVKNYLRRHIKTVLSRTDYCSGAGFASHIDSTSYWLLEWWYRREGGDEQASLELDQATQQRLDFRTFAWFSQPPGEGKAWIHGPYVDYICNTAYTLTCAAPVSVRGVFLGVAAVDILVSRLEQELLACADAPAVVLTNHEGRIIVTTCPRRRIGDLLETDPPAPLFHNSYFRLYAA</sequence>
<evidence type="ECO:0008006" key="3">
    <source>
        <dbReference type="Google" id="ProtNLM"/>
    </source>
</evidence>
<gene>
    <name evidence="1" type="ORF">ABW06_17760</name>
</gene>
<dbReference type="STRING" id="61647.LG71_16295"/>
<accession>A0A0J5LU89</accession>
<dbReference type="AlphaFoldDB" id="A0A0J5LU89"/>
<dbReference type="eggNOG" id="COG2186">
    <property type="taxonomic scope" value="Bacteria"/>
</dbReference>
<organism evidence="1 2">
    <name type="scientific">Pluralibacter gergoviae</name>
    <name type="common">Enterobacter gergoviae</name>
    <dbReference type="NCBI Taxonomy" id="61647"/>
    <lineage>
        <taxon>Bacteria</taxon>
        <taxon>Pseudomonadati</taxon>
        <taxon>Pseudomonadota</taxon>
        <taxon>Gammaproteobacteria</taxon>
        <taxon>Enterobacterales</taxon>
        <taxon>Enterobacteriaceae</taxon>
        <taxon>Pluralibacter</taxon>
    </lineage>
</organism>
<dbReference type="RefSeq" id="WP_048279926.1">
    <property type="nucleotide sequence ID" value="NZ_LDZF01000020.1"/>
</dbReference>
<dbReference type="Proteomes" id="UP000036196">
    <property type="component" value="Unassembled WGS sequence"/>
</dbReference>
<comment type="caution">
    <text evidence="1">The sequence shown here is derived from an EMBL/GenBank/DDBJ whole genome shotgun (WGS) entry which is preliminary data.</text>
</comment>
<name>A0A0J5LU89_PLUGE</name>
<evidence type="ECO:0000313" key="2">
    <source>
        <dbReference type="Proteomes" id="UP000036196"/>
    </source>
</evidence>
<dbReference type="Gene3D" id="3.30.450.20">
    <property type="entry name" value="PAS domain"/>
    <property type="match status" value="1"/>
</dbReference>
<keyword evidence="2" id="KW-1185">Reference proteome</keyword>